<protein>
    <submittedName>
        <fullName evidence="2">Nicotinamide-nucleotide amidase</fullName>
        <ecNumber evidence="2">3.5.1.42</ecNumber>
    </submittedName>
</protein>
<name>A0ABU1I4S6_9MICO</name>
<dbReference type="Proteomes" id="UP001260188">
    <property type="component" value="Unassembled WGS sequence"/>
</dbReference>
<feature type="domain" description="CinA C-terminal" evidence="1">
    <location>
        <begin position="5"/>
        <end position="147"/>
    </location>
</feature>
<dbReference type="NCBIfam" id="TIGR00199">
    <property type="entry name" value="PncC_domain"/>
    <property type="match status" value="1"/>
</dbReference>
<dbReference type="RefSeq" id="WP_023952372.1">
    <property type="nucleotide sequence ID" value="NZ_CP018134.1"/>
</dbReference>
<evidence type="ECO:0000259" key="1">
    <source>
        <dbReference type="Pfam" id="PF02464"/>
    </source>
</evidence>
<dbReference type="EC" id="3.5.1.42" evidence="2"/>
<dbReference type="EMBL" id="JAVIZA010000001">
    <property type="protein sequence ID" value="MDR6168631.1"/>
    <property type="molecule type" value="Genomic_DNA"/>
</dbReference>
<dbReference type="InterPro" id="IPR036653">
    <property type="entry name" value="CinA-like_C"/>
</dbReference>
<dbReference type="Gene3D" id="3.90.950.20">
    <property type="entry name" value="CinA-like"/>
    <property type="match status" value="1"/>
</dbReference>
<sequence length="151" mass="15675">MSDIEELARRAQETGTVIAVAESLTSGNLAATIGAAEGAGDWFAGGVVAYRLETKHRVLDLAEGIDPCSPECAEQLARAVRDLTGADLAVSATGVGGPEPHDGHEPGTVYLGWSDGDDTGHVLLELDGEPEQVIDGSVNAALGLLIDRMRR</sequence>
<proteinExistence type="predicted"/>
<organism evidence="2 3">
    <name type="scientific">Microbacterium paludicola</name>
    <dbReference type="NCBI Taxonomy" id="300019"/>
    <lineage>
        <taxon>Bacteria</taxon>
        <taxon>Bacillati</taxon>
        <taxon>Actinomycetota</taxon>
        <taxon>Actinomycetes</taxon>
        <taxon>Micrococcales</taxon>
        <taxon>Microbacteriaceae</taxon>
        <taxon>Microbacterium</taxon>
    </lineage>
</organism>
<keyword evidence="3" id="KW-1185">Reference proteome</keyword>
<accession>A0ABU1I4S6</accession>
<dbReference type="GO" id="GO:0019159">
    <property type="term" value="F:nicotinamide-nucleotide amidase activity"/>
    <property type="evidence" value="ECO:0007669"/>
    <property type="project" value="UniProtKB-EC"/>
</dbReference>
<dbReference type="InterPro" id="IPR008136">
    <property type="entry name" value="CinA_C"/>
</dbReference>
<keyword evidence="2" id="KW-0378">Hydrolase</keyword>
<evidence type="ECO:0000313" key="2">
    <source>
        <dbReference type="EMBL" id="MDR6168631.1"/>
    </source>
</evidence>
<gene>
    <name evidence="2" type="ORF">QE367_002835</name>
</gene>
<comment type="caution">
    <text evidence="2">The sequence shown here is derived from an EMBL/GenBank/DDBJ whole genome shotgun (WGS) entry which is preliminary data.</text>
</comment>
<dbReference type="Pfam" id="PF02464">
    <property type="entry name" value="CinA"/>
    <property type="match status" value="1"/>
</dbReference>
<reference evidence="2 3" key="1">
    <citation type="submission" date="2023-08" db="EMBL/GenBank/DDBJ databases">
        <title>Functional and genomic diversity of the sorghum phyllosphere microbiome.</title>
        <authorList>
            <person name="Shade A."/>
        </authorList>
    </citation>
    <scope>NUCLEOTIDE SEQUENCE [LARGE SCALE GENOMIC DNA]</scope>
    <source>
        <strain evidence="2 3">SORGH_AS_0919</strain>
    </source>
</reference>
<evidence type="ECO:0000313" key="3">
    <source>
        <dbReference type="Proteomes" id="UP001260188"/>
    </source>
</evidence>
<dbReference type="SUPFAM" id="SSF142433">
    <property type="entry name" value="CinA-like"/>
    <property type="match status" value="1"/>
</dbReference>